<evidence type="ECO:0000259" key="15">
    <source>
        <dbReference type="PROSITE" id="PS50262"/>
    </source>
</evidence>
<evidence type="ECO:0000256" key="12">
    <source>
        <dbReference type="ARBA" id="ARBA00023224"/>
    </source>
</evidence>
<dbReference type="PANTHER" id="PTHR26451">
    <property type="entry name" value="G_PROTEIN_RECEP_F1_2 DOMAIN-CONTAINING PROTEIN"/>
    <property type="match status" value="1"/>
</dbReference>
<keyword evidence="4 13" id="KW-0812">Transmembrane</keyword>
<keyword evidence="9" id="KW-1015">Disulfide bond</keyword>
<keyword evidence="6 14" id="KW-1133">Transmembrane helix</keyword>
<dbReference type="InterPro" id="IPR052921">
    <property type="entry name" value="GPCR1_Superfamily_Member"/>
</dbReference>
<evidence type="ECO:0000256" key="2">
    <source>
        <dbReference type="ARBA" id="ARBA00022475"/>
    </source>
</evidence>
<feature type="domain" description="G-protein coupled receptors family 1 profile" evidence="15">
    <location>
        <begin position="1"/>
        <end position="170"/>
    </location>
</feature>
<dbReference type="GO" id="GO:0005886">
    <property type="term" value="C:plasma membrane"/>
    <property type="evidence" value="ECO:0007669"/>
    <property type="project" value="UniProtKB-SubCell"/>
</dbReference>
<dbReference type="Pfam" id="PF13853">
    <property type="entry name" value="7tm_4"/>
    <property type="match status" value="2"/>
</dbReference>
<sequence length="551" mass="62104">MGATGFYPQLLCSILSQRREISYPACALQGILLHLYGTGSLLFLTVMAYDRFIAICMPLRYHSLMTRGILVKLICMVWSLSFSIIGILFVLTLSKEICRTNIVYMFCNNPSLMSISCEDMRAVNYYGFSNSTRFMTILTLESLDMPPSGAFFVFIFAIITYCFTLFLHSVLLVTIAAKKNLHEPMYILLFNLSIFDIIAATAFYPQLVCSILSQSREISYSACALQGILLHICGSGSLLFLTVMAYDRYIAICMPLRYHSLMTRGTLVKLICMVWSISFSIIGILFVLTLGKEICRTNIVDVYCNNPSLMKLSCEDMRAVNYYGLFTIALVQGSSILIVSLTYIKILITCLSTKQGNTTSKAIQTCGTHLVVFLSFEINTFLMLISHRQGLEVTMDGGTYFTDSNLTRFMTFLTFESLDISPSIAFLIFIFTIITYCLILLFHSTLLVTIAAKRNLHEPMYILLFNLSLCDLMGATGFYSQLLCSILSQRREISYPACVLQGIVIHLYGMGSLLILTVMAYDRYIAICMPLRYHSLMTRDTWSNSFVWSGA</sequence>
<evidence type="ECO:0000256" key="6">
    <source>
        <dbReference type="ARBA" id="ARBA00022989"/>
    </source>
</evidence>
<evidence type="ECO:0000256" key="1">
    <source>
        <dbReference type="ARBA" id="ARBA00004651"/>
    </source>
</evidence>
<organism evidence="16 17">
    <name type="scientific">Silurus meridionalis</name>
    <name type="common">Southern catfish</name>
    <name type="synonym">Silurus soldatovi meridionalis</name>
    <dbReference type="NCBI Taxonomy" id="175797"/>
    <lineage>
        <taxon>Eukaryota</taxon>
        <taxon>Metazoa</taxon>
        <taxon>Chordata</taxon>
        <taxon>Craniata</taxon>
        <taxon>Vertebrata</taxon>
        <taxon>Euteleostomi</taxon>
        <taxon>Actinopterygii</taxon>
        <taxon>Neopterygii</taxon>
        <taxon>Teleostei</taxon>
        <taxon>Ostariophysi</taxon>
        <taxon>Siluriformes</taxon>
        <taxon>Siluridae</taxon>
        <taxon>Silurus</taxon>
    </lineage>
</organism>
<keyword evidence="17" id="KW-1185">Reference proteome</keyword>
<feature type="domain" description="G-protein coupled receptors family 1 profile" evidence="15">
    <location>
        <begin position="167"/>
        <end position="425"/>
    </location>
</feature>
<protein>
    <recommendedName>
        <fullName evidence="15">G-protein coupled receptors family 1 profile domain-containing protein</fullName>
    </recommendedName>
</protein>
<feature type="transmembrane region" description="Helical" evidence="14">
    <location>
        <begin position="69"/>
        <end position="91"/>
    </location>
</feature>
<keyword evidence="5" id="KW-0552">Olfaction</keyword>
<feature type="transmembrane region" description="Helical" evidence="14">
    <location>
        <begin position="499"/>
        <end position="521"/>
    </location>
</feature>
<keyword evidence="12 13" id="KW-0807">Transducer</keyword>
<dbReference type="Gene3D" id="1.20.1070.10">
    <property type="entry name" value="Rhodopsin 7-helix transmembrane proteins"/>
    <property type="match status" value="3"/>
</dbReference>
<dbReference type="PRINTS" id="PR00245">
    <property type="entry name" value="OLFACTORYR"/>
</dbReference>
<evidence type="ECO:0000256" key="10">
    <source>
        <dbReference type="ARBA" id="ARBA00023170"/>
    </source>
</evidence>
<evidence type="ECO:0000256" key="7">
    <source>
        <dbReference type="ARBA" id="ARBA00023040"/>
    </source>
</evidence>
<evidence type="ECO:0000313" key="16">
    <source>
        <dbReference type="EMBL" id="KAF7700370.1"/>
    </source>
</evidence>
<feature type="transmembrane region" description="Helical" evidence="14">
    <location>
        <begin position="322"/>
        <end position="344"/>
    </location>
</feature>
<comment type="caution">
    <text evidence="16">The sequence shown here is derived from an EMBL/GenBank/DDBJ whole genome shotgun (WGS) entry which is preliminary data.</text>
</comment>
<dbReference type="SUPFAM" id="SSF81321">
    <property type="entry name" value="Family A G protein-coupled receptor-like"/>
    <property type="match status" value="3"/>
</dbReference>
<keyword evidence="7 13" id="KW-0297">G-protein coupled receptor</keyword>
<evidence type="ECO:0000256" key="5">
    <source>
        <dbReference type="ARBA" id="ARBA00022725"/>
    </source>
</evidence>
<dbReference type="EMBL" id="JABFDY010000012">
    <property type="protein sequence ID" value="KAF7700370.1"/>
    <property type="molecule type" value="Genomic_DNA"/>
</dbReference>
<gene>
    <name evidence="16" type="ORF">HF521_003328</name>
</gene>
<feature type="transmembrane region" description="Helical" evidence="14">
    <location>
        <begin position="224"/>
        <end position="246"/>
    </location>
</feature>
<dbReference type="GO" id="GO:0004930">
    <property type="term" value="F:G protein-coupled receptor activity"/>
    <property type="evidence" value="ECO:0007669"/>
    <property type="project" value="UniProtKB-KW"/>
</dbReference>
<feature type="transmembrane region" description="Helical" evidence="14">
    <location>
        <begin position="31"/>
        <end position="49"/>
    </location>
</feature>
<evidence type="ECO:0000256" key="11">
    <source>
        <dbReference type="ARBA" id="ARBA00023180"/>
    </source>
</evidence>
<evidence type="ECO:0000256" key="3">
    <source>
        <dbReference type="ARBA" id="ARBA00022606"/>
    </source>
</evidence>
<dbReference type="InterPro" id="IPR000276">
    <property type="entry name" value="GPCR_Rhodpsn"/>
</dbReference>
<evidence type="ECO:0000256" key="8">
    <source>
        <dbReference type="ARBA" id="ARBA00023136"/>
    </source>
</evidence>
<dbReference type="Pfam" id="PF00001">
    <property type="entry name" value="7tm_1"/>
    <property type="match status" value="1"/>
</dbReference>
<keyword evidence="10 13" id="KW-0675">Receptor</keyword>
<dbReference type="InterPro" id="IPR017452">
    <property type="entry name" value="GPCR_Rhodpsn_7TM"/>
</dbReference>
<evidence type="ECO:0000256" key="14">
    <source>
        <dbReference type="SAM" id="Phobius"/>
    </source>
</evidence>
<feature type="transmembrane region" description="Helical" evidence="14">
    <location>
        <begin position="365"/>
        <end position="385"/>
    </location>
</feature>
<feature type="transmembrane region" description="Helical" evidence="14">
    <location>
        <begin position="424"/>
        <end position="448"/>
    </location>
</feature>
<dbReference type="AlphaFoldDB" id="A0A8T0B2M8"/>
<proteinExistence type="inferred from homology"/>
<feature type="domain" description="G-protein coupled receptors family 1 profile" evidence="15">
    <location>
        <begin position="442"/>
        <end position="551"/>
    </location>
</feature>
<dbReference type="Proteomes" id="UP000606274">
    <property type="component" value="Unassembled WGS sequence"/>
</dbReference>
<feature type="transmembrane region" description="Helical" evidence="14">
    <location>
        <begin position="185"/>
        <end position="204"/>
    </location>
</feature>
<keyword evidence="8 14" id="KW-0472">Membrane</keyword>
<dbReference type="PRINTS" id="PR00237">
    <property type="entry name" value="GPCRRHODOPSN"/>
</dbReference>
<dbReference type="PROSITE" id="PS00237">
    <property type="entry name" value="G_PROTEIN_RECEP_F1_1"/>
    <property type="match status" value="2"/>
</dbReference>
<reference evidence="16" key="1">
    <citation type="submission" date="2020-08" db="EMBL/GenBank/DDBJ databases">
        <title>Chromosome-level assembly of Southern catfish (Silurus meridionalis) provides insights into visual adaptation to the nocturnal and benthic lifestyles.</title>
        <authorList>
            <person name="Zhang Y."/>
            <person name="Wang D."/>
            <person name="Peng Z."/>
        </authorList>
    </citation>
    <scope>NUCLEOTIDE SEQUENCE</scope>
    <source>
        <strain evidence="16">SWU-2019-XX</strain>
        <tissue evidence="16">Muscle</tissue>
    </source>
</reference>
<keyword evidence="3" id="KW-0716">Sensory transduction</keyword>
<accession>A0A8T0B2M8</accession>
<evidence type="ECO:0000256" key="13">
    <source>
        <dbReference type="RuleBase" id="RU000688"/>
    </source>
</evidence>
<dbReference type="PANTHER" id="PTHR26451:SF854">
    <property type="entry name" value="ODORANT RECEPTOR-RELATED"/>
    <property type="match status" value="1"/>
</dbReference>
<dbReference type="FunFam" id="1.20.1070.10:FF:000024">
    <property type="entry name" value="Olfactory receptor"/>
    <property type="match status" value="1"/>
</dbReference>
<dbReference type="GO" id="GO:0005549">
    <property type="term" value="F:odorant binding"/>
    <property type="evidence" value="ECO:0007669"/>
    <property type="project" value="TreeGrafter"/>
</dbReference>
<dbReference type="GO" id="GO:0004984">
    <property type="term" value="F:olfactory receptor activity"/>
    <property type="evidence" value="ECO:0007669"/>
    <property type="project" value="InterPro"/>
</dbReference>
<comment type="similarity">
    <text evidence="13">Belongs to the G-protein coupled receptor 1 family.</text>
</comment>
<name>A0A8T0B2M8_SILME</name>
<dbReference type="InterPro" id="IPR000725">
    <property type="entry name" value="Olfact_rcpt"/>
</dbReference>
<keyword evidence="2" id="KW-1003">Cell membrane</keyword>
<dbReference type="PROSITE" id="PS50262">
    <property type="entry name" value="G_PROTEIN_RECEP_F1_2"/>
    <property type="match status" value="3"/>
</dbReference>
<feature type="transmembrane region" description="Helical" evidence="14">
    <location>
        <begin position="150"/>
        <end position="173"/>
    </location>
</feature>
<evidence type="ECO:0000256" key="9">
    <source>
        <dbReference type="ARBA" id="ARBA00023157"/>
    </source>
</evidence>
<evidence type="ECO:0000256" key="4">
    <source>
        <dbReference type="ARBA" id="ARBA00022692"/>
    </source>
</evidence>
<feature type="transmembrane region" description="Helical" evidence="14">
    <location>
        <begin position="460"/>
        <end position="479"/>
    </location>
</feature>
<keyword evidence="11" id="KW-0325">Glycoprotein</keyword>
<evidence type="ECO:0000313" key="17">
    <source>
        <dbReference type="Proteomes" id="UP000606274"/>
    </source>
</evidence>
<feature type="transmembrane region" description="Helical" evidence="14">
    <location>
        <begin position="267"/>
        <end position="288"/>
    </location>
</feature>
<comment type="subcellular location">
    <subcellularLocation>
        <location evidence="1">Cell membrane</location>
        <topology evidence="1">Multi-pass membrane protein</topology>
    </subcellularLocation>
</comment>